<dbReference type="Proteomes" id="UP000028653">
    <property type="component" value="Unassembled WGS sequence"/>
</dbReference>
<dbReference type="AlphaFoldDB" id="A0A085FYX1"/>
<dbReference type="InterPro" id="IPR036388">
    <property type="entry name" value="WH-like_DNA-bd_sf"/>
</dbReference>
<dbReference type="SMART" id="SM00421">
    <property type="entry name" value="HTH_LUXR"/>
    <property type="match status" value="1"/>
</dbReference>
<evidence type="ECO:0000313" key="3">
    <source>
        <dbReference type="EMBL" id="KFC76666.1"/>
    </source>
</evidence>
<dbReference type="InterPro" id="IPR016032">
    <property type="entry name" value="Sig_transdc_resp-reg_C-effctor"/>
</dbReference>
<gene>
    <name evidence="3" type="ORF">GBAG_4386</name>
</gene>
<evidence type="ECO:0000259" key="2">
    <source>
        <dbReference type="PROSITE" id="PS50043"/>
    </source>
</evidence>
<proteinExistence type="predicted"/>
<dbReference type="GO" id="GO:0006355">
    <property type="term" value="P:regulation of DNA-templated transcription"/>
    <property type="evidence" value="ECO:0007669"/>
    <property type="project" value="InterPro"/>
</dbReference>
<name>A0A085FYX1_9ENTR</name>
<protein>
    <recommendedName>
        <fullName evidence="2">HTH luxR-type domain-containing protein</fullName>
    </recommendedName>
</protein>
<feature type="domain" description="HTH luxR-type" evidence="2">
    <location>
        <begin position="1"/>
        <end position="51"/>
    </location>
</feature>
<reference evidence="3 4" key="1">
    <citation type="submission" date="2014-05" db="EMBL/GenBank/DDBJ databases">
        <title>ATOL: Assembling a taxonomically balanced genome-scale reconstruction of the evolutionary history of the Enterobacteriaceae.</title>
        <authorList>
            <person name="Plunkett G.III."/>
            <person name="Neeno-Eckwall E.C."/>
            <person name="Glasner J.D."/>
            <person name="Perna N.T."/>
        </authorList>
    </citation>
    <scope>NUCLEOTIDE SEQUENCE [LARGE SCALE GENOMIC DNA]</scope>
    <source>
        <strain evidence="3 4">ATCC 33320</strain>
    </source>
</reference>
<dbReference type="Pfam" id="PF00196">
    <property type="entry name" value="GerE"/>
    <property type="match status" value="1"/>
</dbReference>
<dbReference type="PRINTS" id="PR00038">
    <property type="entry name" value="HTHLUXR"/>
</dbReference>
<dbReference type="PROSITE" id="PS50043">
    <property type="entry name" value="HTH_LUXR_2"/>
    <property type="match status" value="1"/>
</dbReference>
<dbReference type="EMBL" id="JMPI01000077">
    <property type="protein sequence ID" value="KFC76666.1"/>
    <property type="molecule type" value="Genomic_DNA"/>
</dbReference>
<evidence type="ECO:0000256" key="1">
    <source>
        <dbReference type="ARBA" id="ARBA00023125"/>
    </source>
</evidence>
<accession>A0A085FYX1</accession>
<organism evidence="3 4">
    <name type="scientific">Buttiauxella agrestis ATCC 33320</name>
    <dbReference type="NCBI Taxonomy" id="1006004"/>
    <lineage>
        <taxon>Bacteria</taxon>
        <taxon>Pseudomonadati</taxon>
        <taxon>Pseudomonadota</taxon>
        <taxon>Gammaproteobacteria</taxon>
        <taxon>Enterobacterales</taxon>
        <taxon>Enterobacteriaceae</taxon>
        <taxon>Buttiauxella</taxon>
    </lineage>
</organism>
<dbReference type="GO" id="GO:0003677">
    <property type="term" value="F:DNA binding"/>
    <property type="evidence" value="ECO:0007669"/>
    <property type="project" value="UniProtKB-KW"/>
</dbReference>
<comment type="caution">
    <text evidence="3">The sequence shown here is derived from an EMBL/GenBank/DDBJ whole genome shotgun (WGS) entry which is preliminary data.</text>
</comment>
<keyword evidence="1" id="KW-0238">DNA-binding</keyword>
<evidence type="ECO:0000313" key="4">
    <source>
        <dbReference type="Proteomes" id="UP000028653"/>
    </source>
</evidence>
<sequence>MEVMNELSKGKSNHTVAEEMLISHKTVSAHKCNALKKMGLCKLNAHAINIYGIYKNLLQQRVFG</sequence>
<dbReference type="Gene3D" id="1.10.10.10">
    <property type="entry name" value="Winged helix-like DNA-binding domain superfamily/Winged helix DNA-binding domain"/>
    <property type="match status" value="1"/>
</dbReference>
<dbReference type="SUPFAM" id="SSF46894">
    <property type="entry name" value="C-terminal effector domain of the bipartite response regulators"/>
    <property type="match status" value="1"/>
</dbReference>
<dbReference type="InterPro" id="IPR000792">
    <property type="entry name" value="Tscrpt_reg_LuxR_C"/>
</dbReference>
<dbReference type="PROSITE" id="PS00622">
    <property type="entry name" value="HTH_LUXR_1"/>
    <property type="match status" value="1"/>
</dbReference>
<keyword evidence="4" id="KW-1185">Reference proteome</keyword>